<organism evidence="1 2">
    <name type="scientific">Faecalibacterium prausnitzii</name>
    <dbReference type="NCBI Taxonomy" id="853"/>
    <lineage>
        <taxon>Bacteria</taxon>
        <taxon>Bacillati</taxon>
        <taxon>Bacillota</taxon>
        <taxon>Clostridia</taxon>
        <taxon>Eubacteriales</taxon>
        <taxon>Oscillospiraceae</taxon>
        <taxon>Faecalibacterium</taxon>
    </lineage>
</organism>
<sequence>MKKIIIAPELHDALENYSCKMEQLKNLIDFINDWVWEQVSIGNIEEGKTADKLRCLTDNLSDLSHLRDSELSAIVDNVRSPEAATD</sequence>
<evidence type="ECO:0000313" key="2">
    <source>
        <dbReference type="Proteomes" id="UP000811365"/>
    </source>
</evidence>
<protein>
    <submittedName>
        <fullName evidence="1">Uncharacterized protein</fullName>
    </submittedName>
</protein>
<dbReference type="Proteomes" id="UP000811365">
    <property type="component" value="Unassembled WGS sequence"/>
</dbReference>
<gene>
    <name evidence="1" type="ORF">KH315_00225</name>
</gene>
<evidence type="ECO:0000313" key="1">
    <source>
        <dbReference type="EMBL" id="MBS6620594.1"/>
    </source>
</evidence>
<proteinExistence type="predicted"/>
<dbReference type="EMBL" id="JAGZYH010000001">
    <property type="protein sequence ID" value="MBS6620594.1"/>
    <property type="molecule type" value="Genomic_DNA"/>
</dbReference>
<reference evidence="1" key="1">
    <citation type="submission" date="2021-02" db="EMBL/GenBank/DDBJ databases">
        <title>Infant gut strain persistence is associated with maternal origin, phylogeny, and functional potential including surface adhesion and iron acquisition.</title>
        <authorList>
            <person name="Lou Y.C."/>
        </authorList>
    </citation>
    <scope>NUCLEOTIDE SEQUENCE</scope>
    <source>
        <strain evidence="1">L2_039_000G1_dasL2_039_000G1_maxbin2.maxbin.077</strain>
    </source>
</reference>
<dbReference type="AlphaFoldDB" id="A0A9E1DQB7"/>
<name>A0A9E1DQB7_9FIRM</name>
<accession>A0A9E1DQB7</accession>
<comment type="caution">
    <text evidence="1">The sequence shown here is derived from an EMBL/GenBank/DDBJ whole genome shotgun (WGS) entry which is preliminary data.</text>
</comment>